<dbReference type="OrthoDB" id="5761230at2"/>
<evidence type="ECO:0000256" key="6">
    <source>
        <dbReference type="SAM" id="Phobius"/>
    </source>
</evidence>
<comment type="subcellular location">
    <subcellularLocation>
        <location evidence="1">Membrane</location>
        <topology evidence="1">Multi-pass membrane protein</topology>
    </subcellularLocation>
</comment>
<dbReference type="Pfam" id="PF01594">
    <property type="entry name" value="AI-2E_transport"/>
    <property type="match status" value="1"/>
</dbReference>
<feature type="transmembrane region" description="Helical" evidence="6">
    <location>
        <begin position="59"/>
        <end position="77"/>
    </location>
</feature>
<organism evidence="7 8">
    <name type="scientific">Oceaniovalibus guishaninsula JLT2003</name>
    <dbReference type="NCBI Taxonomy" id="1231392"/>
    <lineage>
        <taxon>Bacteria</taxon>
        <taxon>Pseudomonadati</taxon>
        <taxon>Pseudomonadota</taxon>
        <taxon>Alphaproteobacteria</taxon>
        <taxon>Rhodobacterales</taxon>
        <taxon>Roseobacteraceae</taxon>
        <taxon>Oceaniovalibus</taxon>
    </lineage>
</organism>
<dbReference type="GO" id="GO:0016020">
    <property type="term" value="C:membrane"/>
    <property type="evidence" value="ECO:0007669"/>
    <property type="project" value="UniProtKB-SubCell"/>
</dbReference>
<dbReference type="Proteomes" id="UP000006765">
    <property type="component" value="Unassembled WGS sequence"/>
</dbReference>
<evidence type="ECO:0000313" key="8">
    <source>
        <dbReference type="Proteomes" id="UP000006765"/>
    </source>
</evidence>
<dbReference type="InterPro" id="IPR002549">
    <property type="entry name" value="AI-2E-like"/>
</dbReference>
<protein>
    <submittedName>
        <fullName evidence="7">Transporter</fullName>
    </submittedName>
</protein>
<evidence type="ECO:0000313" key="7">
    <source>
        <dbReference type="EMBL" id="EKE43139.1"/>
    </source>
</evidence>
<name>K2HJJ4_9RHOB</name>
<evidence type="ECO:0000256" key="3">
    <source>
        <dbReference type="ARBA" id="ARBA00022692"/>
    </source>
</evidence>
<feature type="transmembrane region" description="Helical" evidence="6">
    <location>
        <begin position="140"/>
        <end position="159"/>
    </location>
</feature>
<accession>K2HJJ4</accession>
<reference evidence="7 8" key="1">
    <citation type="journal article" date="2012" name="J. Bacteriol.">
        <title>Draft Genome Sequence of Oceaniovalibus guishaninsula JLT2003T.</title>
        <authorList>
            <person name="Tang K."/>
            <person name="Liu K."/>
            <person name="Jiao N."/>
        </authorList>
    </citation>
    <scope>NUCLEOTIDE SEQUENCE [LARGE SCALE GENOMIC DNA]</scope>
    <source>
        <strain evidence="7 8">JLT2003</strain>
    </source>
</reference>
<keyword evidence="5 6" id="KW-0472">Membrane</keyword>
<keyword evidence="4 6" id="KW-1133">Transmembrane helix</keyword>
<evidence type="ECO:0000256" key="4">
    <source>
        <dbReference type="ARBA" id="ARBA00022989"/>
    </source>
</evidence>
<evidence type="ECO:0000256" key="2">
    <source>
        <dbReference type="ARBA" id="ARBA00009773"/>
    </source>
</evidence>
<keyword evidence="3 6" id="KW-0812">Transmembrane</keyword>
<feature type="transmembrane region" description="Helical" evidence="6">
    <location>
        <begin position="194"/>
        <end position="216"/>
    </location>
</feature>
<keyword evidence="8" id="KW-1185">Reference proteome</keyword>
<proteinExistence type="inferred from homology"/>
<gene>
    <name evidence="7" type="ORF">OCGS_2730</name>
</gene>
<sequence>MNMNAFRTAMAIIGVLVLLILLGQLLIVLLLVFAAILLAILLRNLGLLIASRTPLSPNAGVGVVCLLLVAGLAGFFMSEGPRMAARLGEVIEVLPDAAAQLRVAIAGTDWGAYVLDNTPNLTGGGDFSVTGALGGTLSRAVGVVANTVVVLSVGIYLALDPRLYRRGLLHLVPTRRRRRAAEVLDAVEKGLWKWLIGQFVDMVAVGLMIGVGLWALGIPLPIALGLIAGLTNFIPILGPFLGGAAAVLIAFAQSPVDALYVVILIVVVQQIDGQVLMPLIQQRATALPPALTVLAVVVGGILFGFIGVLLATPMLLVILIASRMIYVNDLLDGDARDGP</sequence>
<dbReference type="PANTHER" id="PTHR21716">
    <property type="entry name" value="TRANSMEMBRANE PROTEIN"/>
    <property type="match status" value="1"/>
</dbReference>
<dbReference type="EMBL" id="AMGO01000068">
    <property type="protein sequence ID" value="EKE43139.1"/>
    <property type="molecule type" value="Genomic_DNA"/>
</dbReference>
<dbReference type="AlphaFoldDB" id="K2HJJ4"/>
<evidence type="ECO:0000256" key="5">
    <source>
        <dbReference type="ARBA" id="ARBA00023136"/>
    </source>
</evidence>
<dbReference type="PANTHER" id="PTHR21716:SF62">
    <property type="entry name" value="TRANSPORT PROTEIN YDBI-RELATED"/>
    <property type="match status" value="1"/>
</dbReference>
<feature type="transmembrane region" description="Helical" evidence="6">
    <location>
        <begin position="258"/>
        <end position="279"/>
    </location>
</feature>
<comment type="caution">
    <text evidence="7">The sequence shown here is derived from an EMBL/GenBank/DDBJ whole genome shotgun (WGS) entry which is preliminary data.</text>
</comment>
<dbReference type="eggNOG" id="COG0628">
    <property type="taxonomic scope" value="Bacteria"/>
</dbReference>
<comment type="similarity">
    <text evidence="2">Belongs to the autoinducer-2 exporter (AI-2E) (TC 2.A.86) family.</text>
</comment>
<feature type="transmembrane region" description="Helical" evidence="6">
    <location>
        <begin position="12"/>
        <end position="39"/>
    </location>
</feature>
<dbReference type="GO" id="GO:0055085">
    <property type="term" value="P:transmembrane transport"/>
    <property type="evidence" value="ECO:0007669"/>
    <property type="project" value="TreeGrafter"/>
</dbReference>
<feature type="transmembrane region" description="Helical" evidence="6">
    <location>
        <begin position="223"/>
        <end position="252"/>
    </location>
</feature>
<dbReference type="STRING" id="1231392.OCGS_2730"/>
<evidence type="ECO:0000256" key="1">
    <source>
        <dbReference type="ARBA" id="ARBA00004141"/>
    </source>
</evidence>
<feature type="transmembrane region" description="Helical" evidence="6">
    <location>
        <begin position="291"/>
        <end position="321"/>
    </location>
</feature>